<dbReference type="Pfam" id="PF01535">
    <property type="entry name" value="PPR"/>
    <property type="match status" value="1"/>
</dbReference>
<gene>
    <name evidence="4" type="ORF">FEM48_Zijuj08G0091800</name>
</gene>
<name>A0A978UY85_ZIZJJ</name>
<protein>
    <recommendedName>
        <fullName evidence="6">Pentatricopeptide repeat-containing protein</fullName>
    </recommendedName>
</protein>
<dbReference type="NCBIfam" id="TIGR00756">
    <property type="entry name" value="PPR"/>
    <property type="match status" value="3"/>
</dbReference>
<dbReference type="InterPro" id="IPR011990">
    <property type="entry name" value="TPR-like_helical_dom_sf"/>
</dbReference>
<evidence type="ECO:0000313" key="4">
    <source>
        <dbReference type="EMBL" id="KAH7519951.1"/>
    </source>
</evidence>
<feature type="repeat" description="PPR" evidence="3">
    <location>
        <begin position="17"/>
        <end position="51"/>
    </location>
</feature>
<proteinExistence type="inferred from homology"/>
<reference evidence="4" key="1">
    <citation type="journal article" date="2021" name="Front. Plant Sci.">
        <title>Chromosome-Scale Genome Assembly for Chinese Sour Jujube and Insights Into Its Genome Evolution and Domestication Signature.</title>
        <authorList>
            <person name="Shen L.-Y."/>
            <person name="Luo H."/>
            <person name="Wang X.-L."/>
            <person name="Wang X.-M."/>
            <person name="Qiu X.-J."/>
            <person name="Liu H."/>
            <person name="Zhou S.-S."/>
            <person name="Jia K.-H."/>
            <person name="Nie S."/>
            <person name="Bao Y.-T."/>
            <person name="Zhang R.-G."/>
            <person name="Yun Q.-Z."/>
            <person name="Chai Y.-H."/>
            <person name="Lu J.-Y."/>
            <person name="Li Y."/>
            <person name="Zhao S.-W."/>
            <person name="Mao J.-F."/>
            <person name="Jia S.-G."/>
            <person name="Mao Y.-M."/>
        </authorList>
    </citation>
    <scope>NUCLEOTIDE SEQUENCE</scope>
    <source>
        <strain evidence="4">AT0</strain>
        <tissue evidence="4">Leaf</tissue>
    </source>
</reference>
<accession>A0A978UY85</accession>
<comment type="caution">
    <text evidence="4">The sequence shown here is derived from an EMBL/GenBank/DDBJ whole genome shotgun (WGS) entry which is preliminary data.</text>
</comment>
<dbReference type="EMBL" id="JAEACU010000008">
    <property type="protein sequence ID" value="KAH7519951.1"/>
    <property type="molecule type" value="Genomic_DNA"/>
</dbReference>
<evidence type="ECO:0008006" key="6">
    <source>
        <dbReference type="Google" id="ProtNLM"/>
    </source>
</evidence>
<dbReference type="Gene3D" id="1.25.40.10">
    <property type="entry name" value="Tetratricopeptide repeat domain"/>
    <property type="match status" value="2"/>
</dbReference>
<dbReference type="Pfam" id="PF13041">
    <property type="entry name" value="PPR_2"/>
    <property type="match status" value="2"/>
</dbReference>
<evidence type="ECO:0000256" key="2">
    <source>
        <dbReference type="ARBA" id="ARBA00022737"/>
    </source>
</evidence>
<evidence type="ECO:0000256" key="3">
    <source>
        <dbReference type="PROSITE-ProRule" id="PRU00708"/>
    </source>
</evidence>
<feature type="repeat" description="PPR" evidence="3">
    <location>
        <begin position="87"/>
        <end position="117"/>
    </location>
</feature>
<dbReference type="Proteomes" id="UP000813462">
    <property type="component" value="Unassembled WGS sequence"/>
</dbReference>
<organism evidence="4 5">
    <name type="scientific">Ziziphus jujuba var. spinosa</name>
    <dbReference type="NCBI Taxonomy" id="714518"/>
    <lineage>
        <taxon>Eukaryota</taxon>
        <taxon>Viridiplantae</taxon>
        <taxon>Streptophyta</taxon>
        <taxon>Embryophyta</taxon>
        <taxon>Tracheophyta</taxon>
        <taxon>Spermatophyta</taxon>
        <taxon>Magnoliopsida</taxon>
        <taxon>eudicotyledons</taxon>
        <taxon>Gunneridae</taxon>
        <taxon>Pentapetalae</taxon>
        <taxon>rosids</taxon>
        <taxon>fabids</taxon>
        <taxon>Rosales</taxon>
        <taxon>Rhamnaceae</taxon>
        <taxon>Paliureae</taxon>
        <taxon>Ziziphus</taxon>
    </lineage>
</organism>
<evidence type="ECO:0000256" key="1">
    <source>
        <dbReference type="ARBA" id="ARBA00007626"/>
    </source>
</evidence>
<feature type="repeat" description="PPR" evidence="3">
    <location>
        <begin position="52"/>
        <end position="86"/>
    </location>
</feature>
<dbReference type="PANTHER" id="PTHR47941">
    <property type="entry name" value="PENTATRICOPEPTIDE REPEAT-CONTAINING PROTEIN 3, MITOCHONDRIAL"/>
    <property type="match status" value="1"/>
</dbReference>
<comment type="similarity">
    <text evidence="1">Belongs to the PPR family. P subfamily.</text>
</comment>
<evidence type="ECO:0000313" key="5">
    <source>
        <dbReference type="Proteomes" id="UP000813462"/>
    </source>
</evidence>
<dbReference type="InterPro" id="IPR002885">
    <property type="entry name" value="PPR_rpt"/>
</dbReference>
<keyword evidence="2" id="KW-0677">Repeat</keyword>
<dbReference type="AlphaFoldDB" id="A0A978UY85"/>
<dbReference type="PROSITE" id="PS51375">
    <property type="entry name" value="PPR"/>
    <property type="match status" value="3"/>
</dbReference>
<sequence>MAMALPSQMLDRKLSPSVITYNALINGQCKADHLDSAYRLCDLMKESGLVPDQQTYAVVIDAFFKRERLNEAYALFDSLKDEGIKSNKVIYTALIDGYCKVGKVKEAHSLFNRREALLLAEKMSNVGLKPTVVTYKILVKKTLKEADFDHAYWLLDKMILDEDLTDQMNKEGAVPDSHADTLLIDAYGCLGLIDHAFDVLSACLTLAVNGQVMKLVLKMYGQAMKLVDIMIGTGHFPSLESSRMLVCGLYDEYSSEKAKSVL</sequence>